<dbReference type="GO" id="GO:0016747">
    <property type="term" value="F:acyltransferase activity, transferring groups other than amino-acyl groups"/>
    <property type="evidence" value="ECO:0007669"/>
    <property type="project" value="InterPro"/>
</dbReference>
<dbReference type="InterPro" id="IPR016181">
    <property type="entry name" value="Acyl_CoA_acyltransferase"/>
</dbReference>
<dbReference type="InterPro" id="IPR051531">
    <property type="entry name" value="N-acetyltransferase"/>
</dbReference>
<dbReference type="PANTHER" id="PTHR43792">
    <property type="entry name" value="GNAT FAMILY, PUTATIVE (AFU_ORTHOLOGUE AFUA_3G00765)-RELATED-RELATED"/>
    <property type="match status" value="1"/>
</dbReference>
<organism evidence="2">
    <name type="scientific">uncultured Nocardioidaceae bacterium</name>
    <dbReference type="NCBI Taxonomy" id="253824"/>
    <lineage>
        <taxon>Bacteria</taxon>
        <taxon>Bacillati</taxon>
        <taxon>Actinomycetota</taxon>
        <taxon>Actinomycetes</taxon>
        <taxon>Propionibacteriales</taxon>
        <taxon>Nocardioidaceae</taxon>
        <taxon>environmental samples</taxon>
    </lineage>
</organism>
<gene>
    <name evidence="2" type="ORF">AVDCRST_MAG29-1327</name>
</gene>
<sequence length="182" mass="20099">MTEPVVLRTQRLVLRPWTEADREPFAAMGADPEVMRHFPGLLDRAASDAFVDRCMQRFTDQGWGLWVVDRGGFLGFTGLSPVPPTLPCAPAVEVGWRLARNAWGQGYATEAGRAALSYGFDVLGLDEIVSFTATLNLPSIAVMQRLGMTRDPAEDFDHPGVPVGHPVRRHVLYRLRRGNLSA</sequence>
<feature type="domain" description="N-acetyltransferase" evidence="1">
    <location>
        <begin position="12"/>
        <end position="178"/>
    </location>
</feature>
<dbReference type="EMBL" id="CADCUG010000072">
    <property type="protein sequence ID" value="CAA9336324.1"/>
    <property type="molecule type" value="Genomic_DNA"/>
</dbReference>
<name>A0A6J4LKX1_9ACTN</name>
<evidence type="ECO:0000259" key="1">
    <source>
        <dbReference type="PROSITE" id="PS51186"/>
    </source>
</evidence>
<proteinExistence type="predicted"/>
<protein>
    <submittedName>
        <fullName evidence="2">Acetyltransferase, GNAT family</fullName>
    </submittedName>
</protein>
<evidence type="ECO:0000313" key="2">
    <source>
        <dbReference type="EMBL" id="CAA9336324.1"/>
    </source>
</evidence>
<dbReference type="AlphaFoldDB" id="A0A6J4LKX1"/>
<dbReference type="PANTHER" id="PTHR43792:SF1">
    <property type="entry name" value="N-ACETYLTRANSFERASE DOMAIN-CONTAINING PROTEIN"/>
    <property type="match status" value="1"/>
</dbReference>
<dbReference type="Gene3D" id="3.40.630.30">
    <property type="match status" value="1"/>
</dbReference>
<dbReference type="PROSITE" id="PS51186">
    <property type="entry name" value="GNAT"/>
    <property type="match status" value="1"/>
</dbReference>
<accession>A0A6J4LKX1</accession>
<dbReference type="Pfam" id="PF13302">
    <property type="entry name" value="Acetyltransf_3"/>
    <property type="match status" value="1"/>
</dbReference>
<keyword evidence="2" id="KW-0808">Transferase</keyword>
<dbReference type="InterPro" id="IPR000182">
    <property type="entry name" value="GNAT_dom"/>
</dbReference>
<reference evidence="2" key="1">
    <citation type="submission" date="2020-02" db="EMBL/GenBank/DDBJ databases">
        <authorList>
            <person name="Meier V. D."/>
        </authorList>
    </citation>
    <scope>NUCLEOTIDE SEQUENCE</scope>
    <source>
        <strain evidence="2">AVDCRST_MAG29</strain>
    </source>
</reference>
<dbReference type="SUPFAM" id="SSF55729">
    <property type="entry name" value="Acyl-CoA N-acyltransferases (Nat)"/>
    <property type="match status" value="1"/>
</dbReference>